<dbReference type="InterPro" id="IPR008979">
    <property type="entry name" value="Galactose-bd-like_sf"/>
</dbReference>
<keyword evidence="3" id="KW-1185">Reference proteome</keyword>
<evidence type="ECO:0000256" key="1">
    <source>
        <dbReference type="SAM" id="MobiDB-lite"/>
    </source>
</evidence>
<dbReference type="SUPFAM" id="SSF49785">
    <property type="entry name" value="Galactose-binding domain-like"/>
    <property type="match status" value="1"/>
</dbReference>
<dbReference type="Proteomes" id="UP001497497">
    <property type="component" value="Unassembled WGS sequence"/>
</dbReference>
<dbReference type="EMBL" id="CAXITT010001472">
    <property type="protein sequence ID" value="CAL1548603.1"/>
    <property type="molecule type" value="Genomic_DNA"/>
</dbReference>
<name>A0AAV2IRB6_LYMST</name>
<dbReference type="PANTHER" id="PTHR45713:SF6">
    <property type="entry name" value="F5_8 TYPE C DOMAIN-CONTAINING PROTEIN"/>
    <property type="match status" value="1"/>
</dbReference>
<accession>A0AAV2IRB6</accession>
<feature type="region of interest" description="Disordered" evidence="1">
    <location>
        <begin position="26"/>
        <end position="56"/>
    </location>
</feature>
<evidence type="ECO:0000313" key="2">
    <source>
        <dbReference type="EMBL" id="CAL1548603.1"/>
    </source>
</evidence>
<proteinExistence type="predicted"/>
<comment type="caution">
    <text evidence="2">The sequence shown here is derived from an EMBL/GenBank/DDBJ whole genome shotgun (WGS) entry which is preliminary data.</text>
</comment>
<dbReference type="Pfam" id="PF22633">
    <property type="entry name" value="F5_F8_type_C_2"/>
    <property type="match status" value="1"/>
</dbReference>
<dbReference type="PANTHER" id="PTHR45713">
    <property type="entry name" value="FTP DOMAIN-CONTAINING PROTEIN"/>
    <property type="match status" value="1"/>
</dbReference>
<sequence length="76" mass="8582">GRNFALKQSASQTSTLAMDETLNTKASNAIDGNTDGNVRNNTCTHTAHQDPSPSWNLKFDRPQAVYRFVLYNRYFN</sequence>
<dbReference type="AlphaFoldDB" id="A0AAV2IRB6"/>
<evidence type="ECO:0000313" key="3">
    <source>
        <dbReference type="Proteomes" id="UP001497497"/>
    </source>
</evidence>
<protein>
    <submittedName>
        <fullName evidence="2">Uncharacterized protein</fullName>
    </submittedName>
</protein>
<dbReference type="Gene3D" id="2.60.120.260">
    <property type="entry name" value="Galactose-binding domain-like"/>
    <property type="match status" value="1"/>
</dbReference>
<gene>
    <name evidence="2" type="ORF">GSLYS_00021920001</name>
</gene>
<feature type="non-terminal residue" evidence="2">
    <location>
        <position position="76"/>
    </location>
</feature>
<feature type="compositionally biased region" description="Polar residues" evidence="1">
    <location>
        <begin position="26"/>
        <end position="55"/>
    </location>
</feature>
<feature type="non-terminal residue" evidence="2">
    <location>
        <position position="1"/>
    </location>
</feature>
<organism evidence="2 3">
    <name type="scientific">Lymnaea stagnalis</name>
    <name type="common">Great pond snail</name>
    <name type="synonym">Helix stagnalis</name>
    <dbReference type="NCBI Taxonomy" id="6523"/>
    <lineage>
        <taxon>Eukaryota</taxon>
        <taxon>Metazoa</taxon>
        <taxon>Spiralia</taxon>
        <taxon>Lophotrochozoa</taxon>
        <taxon>Mollusca</taxon>
        <taxon>Gastropoda</taxon>
        <taxon>Heterobranchia</taxon>
        <taxon>Euthyneura</taxon>
        <taxon>Panpulmonata</taxon>
        <taxon>Hygrophila</taxon>
        <taxon>Lymnaeoidea</taxon>
        <taxon>Lymnaeidae</taxon>
        <taxon>Lymnaea</taxon>
    </lineage>
</organism>
<dbReference type="InterPro" id="IPR051941">
    <property type="entry name" value="BG_Antigen-Binding_Lectin"/>
</dbReference>
<reference evidence="2 3" key="1">
    <citation type="submission" date="2024-04" db="EMBL/GenBank/DDBJ databases">
        <authorList>
            <consortium name="Genoscope - CEA"/>
            <person name="William W."/>
        </authorList>
    </citation>
    <scope>NUCLEOTIDE SEQUENCE [LARGE SCALE GENOMIC DNA]</scope>
</reference>